<dbReference type="GO" id="GO:0003682">
    <property type="term" value="F:chromatin binding"/>
    <property type="evidence" value="ECO:0007669"/>
    <property type="project" value="TreeGrafter"/>
</dbReference>
<keyword evidence="2" id="KW-0479">Metal-binding</keyword>
<dbReference type="GO" id="GO:0045814">
    <property type="term" value="P:negative regulation of gene expression, epigenetic"/>
    <property type="evidence" value="ECO:0007669"/>
    <property type="project" value="TreeGrafter"/>
</dbReference>
<reference evidence="9 10" key="1">
    <citation type="journal article" date="2023" name="G3 (Bethesda)">
        <title>A high-quality reference genome for the fission yeast Schizosaccharomyces osmophilus.</title>
        <authorList>
            <person name="Jia G.S."/>
            <person name="Zhang W.C."/>
            <person name="Liang Y."/>
            <person name="Liu X.H."/>
            <person name="Rhind N."/>
            <person name="Pidoux A."/>
            <person name="Brysch-Herzberg M."/>
            <person name="Du L.L."/>
        </authorList>
    </citation>
    <scope>NUCLEOTIDE SEQUENCE [LARGE SCALE GENOMIC DNA]</scope>
    <source>
        <strain evidence="9 10">CBS 15793</strain>
    </source>
</reference>
<evidence type="ECO:0000313" key="10">
    <source>
        <dbReference type="Proteomes" id="UP001212411"/>
    </source>
</evidence>
<evidence type="ECO:0000256" key="7">
    <source>
        <dbReference type="SAM" id="MobiDB-lite"/>
    </source>
</evidence>
<dbReference type="Gene3D" id="3.30.40.10">
    <property type="entry name" value="Zinc/RING finger domain, C3HC4 (zinc finger)"/>
    <property type="match status" value="1"/>
</dbReference>
<dbReference type="AlphaFoldDB" id="A0AAF0AWG4"/>
<dbReference type="PANTHER" id="PTHR12628">
    <property type="entry name" value="POLYCOMB-LIKE TRANSCRIPTION FACTOR"/>
    <property type="match status" value="1"/>
</dbReference>
<dbReference type="CDD" id="cd15502">
    <property type="entry name" value="PHD_Phf1p_Phf2p_like"/>
    <property type="match status" value="1"/>
</dbReference>
<evidence type="ECO:0000256" key="1">
    <source>
        <dbReference type="ARBA" id="ARBA00004123"/>
    </source>
</evidence>
<dbReference type="GO" id="GO:0008270">
    <property type="term" value="F:zinc ion binding"/>
    <property type="evidence" value="ECO:0007669"/>
    <property type="project" value="UniProtKB-KW"/>
</dbReference>
<dbReference type="InterPro" id="IPR011011">
    <property type="entry name" value="Znf_FYVE_PHD"/>
</dbReference>
<feature type="region of interest" description="Disordered" evidence="7">
    <location>
        <begin position="118"/>
        <end position="188"/>
    </location>
</feature>
<dbReference type="EMBL" id="CP115613">
    <property type="protein sequence ID" value="WBW74671.1"/>
    <property type="molecule type" value="Genomic_DNA"/>
</dbReference>
<gene>
    <name evidence="9" type="primary">phf1</name>
    <name evidence="9" type="ORF">SOMG_04248</name>
</gene>
<evidence type="ECO:0000256" key="2">
    <source>
        <dbReference type="ARBA" id="ARBA00022723"/>
    </source>
</evidence>
<keyword evidence="3 6" id="KW-0863">Zinc-finger</keyword>
<proteinExistence type="predicted"/>
<dbReference type="PROSITE" id="PS50016">
    <property type="entry name" value="ZF_PHD_2"/>
    <property type="match status" value="1"/>
</dbReference>
<accession>A0AAF0AWG4</accession>
<dbReference type="PANTHER" id="PTHR12628:SF10">
    <property type="entry name" value="HOMEOBOX DOMAIN-CONTAINING PROTEIN"/>
    <property type="match status" value="1"/>
</dbReference>
<evidence type="ECO:0000313" key="9">
    <source>
        <dbReference type="EMBL" id="WBW74671.1"/>
    </source>
</evidence>
<evidence type="ECO:0000256" key="5">
    <source>
        <dbReference type="ARBA" id="ARBA00023242"/>
    </source>
</evidence>
<dbReference type="Proteomes" id="UP001212411">
    <property type="component" value="Chromosome 3"/>
</dbReference>
<feature type="compositionally biased region" description="Polar residues" evidence="7">
    <location>
        <begin position="29"/>
        <end position="41"/>
    </location>
</feature>
<comment type="subcellular location">
    <subcellularLocation>
        <location evidence="1">Nucleus</location>
    </subcellularLocation>
</comment>
<evidence type="ECO:0000259" key="8">
    <source>
        <dbReference type="PROSITE" id="PS50016"/>
    </source>
</evidence>
<keyword evidence="4" id="KW-0862">Zinc</keyword>
<dbReference type="SMART" id="SM00249">
    <property type="entry name" value="PHD"/>
    <property type="match status" value="1"/>
</dbReference>
<sequence>MSERYFFSHEKEYDVNDYANFHFGTGNDNHASISQKENPQNLAAERDPSIHPSSVASTSLISDVPPLSPSFHNLQQHVSTPYGEMAMPIPSSAGMSVVAPGGSENNVNEVPMAFNRTITQPNATRLRDTSSRYRSSNSSRKQAYNEDDLGDESDLSSSMLHDDFQVEGMKTKSGRKIQRPVTYNPSAASLKKRTRKADLVSLCVVCHRGHSPVSNQLVFCDGCNSPYHQLCHQPLIDDITVQIEDSEWYCMNCQYSRAKQFPLETGATSQMLGLDAQQMRAYFLSLPVPHLVDLILLYEKSFSDLRIYSPQTRENLGEIRRQLLISAERNQSALQEKKNAKQDEMTLDIPPLVPYTTEYVSRSGILYDYPTILRLAVRNLDSPSKENIFAWMSDHLPLMTSFRESASDALRWMVTHGQLVRSGYIYQITSVDDFSPLRPSLLPTFQKRRKVQKVMPISYPTDEPQSLSFTVL</sequence>
<keyword evidence="10" id="KW-1185">Reference proteome</keyword>
<keyword evidence="5" id="KW-0539">Nucleus</keyword>
<dbReference type="RefSeq" id="XP_056038914.1">
    <property type="nucleotide sequence ID" value="XM_056183035.1"/>
</dbReference>
<dbReference type="GO" id="GO:0003677">
    <property type="term" value="F:DNA binding"/>
    <property type="evidence" value="ECO:0007669"/>
    <property type="project" value="TreeGrafter"/>
</dbReference>
<dbReference type="PROSITE" id="PS01359">
    <property type="entry name" value="ZF_PHD_1"/>
    <property type="match status" value="1"/>
</dbReference>
<dbReference type="SUPFAM" id="SSF57903">
    <property type="entry name" value="FYVE/PHD zinc finger"/>
    <property type="match status" value="1"/>
</dbReference>
<dbReference type="GO" id="GO:0005634">
    <property type="term" value="C:nucleus"/>
    <property type="evidence" value="ECO:0007669"/>
    <property type="project" value="UniProtKB-SubCell"/>
</dbReference>
<dbReference type="GeneID" id="80877724"/>
<dbReference type="KEGG" id="som:SOMG_04248"/>
<dbReference type="Pfam" id="PF00628">
    <property type="entry name" value="PHD"/>
    <property type="match status" value="1"/>
</dbReference>
<feature type="region of interest" description="Disordered" evidence="7">
    <location>
        <begin position="29"/>
        <end position="57"/>
    </location>
</feature>
<evidence type="ECO:0000256" key="6">
    <source>
        <dbReference type="PROSITE-ProRule" id="PRU00146"/>
    </source>
</evidence>
<evidence type="ECO:0000256" key="3">
    <source>
        <dbReference type="ARBA" id="ARBA00022771"/>
    </source>
</evidence>
<dbReference type="InterPro" id="IPR019786">
    <property type="entry name" value="Zinc_finger_PHD-type_CS"/>
</dbReference>
<dbReference type="InterPro" id="IPR019787">
    <property type="entry name" value="Znf_PHD-finger"/>
</dbReference>
<dbReference type="GO" id="GO:0032991">
    <property type="term" value="C:protein-containing complex"/>
    <property type="evidence" value="ECO:0007669"/>
    <property type="project" value="UniProtKB-ARBA"/>
</dbReference>
<name>A0AAF0AWG4_9SCHI</name>
<dbReference type="InterPro" id="IPR013083">
    <property type="entry name" value="Znf_RING/FYVE/PHD"/>
</dbReference>
<protein>
    <submittedName>
        <fullName evidence="9">PHD finger protein Phf1</fullName>
    </submittedName>
</protein>
<feature type="domain" description="PHD-type" evidence="8">
    <location>
        <begin position="200"/>
        <end position="256"/>
    </location>
</feature>
<evidence type="ECO:0000256" key="4">
    <source>
        <dbReference type="ARBA" id="ARBA00022833"/>
    </source>
</evidence>
<organism evidence="9 10">
    <name type="scientific">Schizosaccharomyces osmophilus</name>
    <dbReference type="NCBI Taxonomy" id="2545709"/>
    <lineage>
        <taxon>Eukaryota</taxon>
        <taxon>Fungi</taxon>
        <taxon>Dikarya</taxon>
        <taxon>Ascomycota</taxon>
        <taxon>Taphrinomycotina</taxon>
        <taxon>Schizosaccharomycetes</taxon>
        <taxon>Schizosaccharomycetales</taxon>
        <taxon>Schizosaccharomycetaceae</taxon>
        <taxon>Schizosaccharomyces</taxon>
    </lineage>
</organism>
<feature type="compositionally biased region" description="Acidic residues" evidence="7">
    <location>
        <begin position="145"/>
        <end position="154"/>
    </location>
</feature>
<dbReference type="InterPro" id="IPR001965">
    <property type="entry name" value="Znf_PHD"/>
</dbReference>